<organism evidence="1 2">
    <name type="scientific">Planomonospora sphaerica</name>
    <dbReference type="NCBI Taxonomy" id="161355"/>
    <lineage>
        <taxon>Bacteria</taxon>
        <taxon>Bacillati</taxon>
        <taxon>Actinomycetota</taxon>
        <taxon>Actinomycetes</taxon>
        <taxon>Streptosporangiales</taxon>
        <taxon>Streptosporangiaceae</taxon>
        <taxon>Planomonospora</taxon>
    </lineage>
</organism>
<reference evidence="1 2" key="1">
    <citation type="journal article" date="2016" name="Genome Announc.">
        <title>Draft Genome Sequence of Planomonospora sphaerica JCM9374, a Rare Actinomycete.</title>
        <authorList>
            <person name="Dohra H."/>
            <person name="Suzuki T."/>
            <person name="Inoue Y."/>
            <person name="Kodani S."/>
        </authorList>
    </citation>
    <scope>NUCLEOTIDE SEQUENCE [LARGE SCALE GENOMIC DNA]</scope>
    <source>
        <strain evidence="1 2">JCM 9374</strain>
    </source>
</reference>
<dbReference type="EMBL" id="BDCX01000001">
    <property type="protein sequence ID" value="GAT64426.1"/>
    <property type="molecule type" value="Genomic_DNA"/>
</dbReference>
<evidence type="ECO:0000313" key="1">
    <source>
        <dbReference type="EMBL" id="GAT64426.1"/>
    </source>
</evidence>
<comment type="caution">
    <text evidence="1">The sequence shown here is derived from an EMBL/GenBank/DDBJ whole genome shotgun (WGS) entry which is preliminary data.</text>
</comment>
<reference evidence="2" key="2">
    <citation type="submission" date="2016-04" db="EMBL/GenBank/DDBJ databases">
        <title>Planomonospora sphaerica JCM9374 whole genome shotgun sequence.</title>
        <authorList>
            <person name="Suzuki T."/>
            <person name="Dohra H."/>
            <person name="Kodani S."/>
        </authorList>
    </citation>
    <scope>NUCLEOTIDE SEQUENCE [LARGE SCALE GENOMIC DNA]</scope>
    <source>
        <strain evidence="2">JCM 9374</strain>
    </source>
</reference>
<keyword evidence="2" id="KW-1185">Reference proteome</keyword>
<name>A0A171AXQ7_9ACTN</name>
<dbReference type="RefSeq" id="WP_153054026.1">
    <property type="nucleotide sequence ID" value="NZ_BDCX01000001.1"/>
</dbReference>
<evidence type="ECO:0000313" key="2">
    <source>
        <dbReference type="Proteomes" id="UP000077701"/>
    </source>
</evidence>
<dbReference type="OrthoDB" id="3541167at2"/>
<gene>
    <name evidence="1" type="ORF">PS9374_00056</name>
</gene>
<dbReference type="AlphaFoldDB" id="A0A171AXQ7"/>
<proteinExistence type="predicted"/>
<sequence length="61" mass="6608">MHKVVHIRPLDDVLGHEESADCLCGPAGEGVYAQTAAEAVGMIYRHHALRPCHDWEASAEG</sequence>
<protein>
    <submittedName>
        <fullName evidence="1">Uncharacterized protein</fullName>
    </submittedName>
</protein>
<dbReference type="Proteomes" id="UP000077701">
    <property type="component" value="Unassembled WGS sequence"/>
</dbReference>
<accession>A0A171AXQ7</accession>